<dbReference type="EMBL" id="LR536450">
    <property type="protein sequence ID" value="VFU07010.1"/>
    <property type="molecule type" value="Genomic_DNA"/>
</dbReference>
<sequence>MSPPNAPMEKAAQRRPRKEEKCDLELILHKIKRLVADPLCLQRVDFCLSAPGPAIW</sequence>
<name>A0A4U8YW70_METTU</name>
<dbReference type="KEGG" id="mtun:MTUNDRAET4_0117"/>
<evidence type="ECO:0000313" key="1">
    <source>
        <dbReference type="EMBL" id="VFU07010.1"/>
    </source>
</evidence>
<protein>
    <submittedName>
        <fullName evidence="1">Uncharacterized protein</fullName>
    </submittedName>
</protein>
<organism evidence="1 2">
    <name type="scientific">Methylocella tundrae</name>
    <dbReference type="NCBI Taxonomy" id="227605"/>
    <lineage>
        <taxon>Bacteria</taxon>
        <taxon>Pseudomonadati</taxon>
        <taxon>Pseudomonadota</taxon>
        <taxon>Alphaproteobacteria</taxon>
        <taxon>Hyphomicrobiales</taxon>
        <taxon>Beijerinckiaceae</taxon>
        <taxon>Methylocella</taxon>
    </lineage>
</organism>
<reference evidence="1 2" key="1">
    <citation type="submission" date="2019-03" db="EMBL/GenBank/DDBJ databases">
        <authorList>
            <person name="Kox A.R. M."/>
        </authorList>
    </citation>
    <scope>NUCLEOTIDE SEQUENCE [LARGE SCALE GENOMIC DNA]</scope>
    <source>
        <strain evidence="1">MTUNDRAET4 annotated genome</strain>
    </source>
</reference>
<gene>
    <name evidence="1" type="ORF">MTUNDRAET4_0117</name>
</gene>
<evidence type="ECO:0000313" key="2">
    <source>
        <dbReference type="Proteomes" id="UP000294360"/>
    </source>
</evidence>
<dbReference type="Proteomes" id="UP000294360">
    <property type="component" value="Chromosome"/>
</dbReference>
<proteinExistence type="predicted"/>
<dbReference type="AlphaFoldDB" id="A0A4U8YW70"/>
<accession>A0A4U8YW70</accession>